<dbReference type="InterPro" id="IPR050747">
    <property type="entry name" value="Mitochondrial_chaperone_BCS1"/>
</dbReference>
<keyword evidence="9" id="KW-1185">Reference proteome</keyword>
<gene>
    <name evidence="8" type="ORF">GSCOC_T00031042001</name>
</gene>
<evidence type="ECO:0000256" key="5">
    <source>
        <dbReference type="ARBA" id="ARBA00049360"/>
    </source>
</evidence>
<dbReference type="GO" id="GO:0016887">
    <property type="term" value="F:ATP hydrolysis activity"/>
    <property type="evidence" value="ECO:0007669"/>
    <property type="project" value="InterPro"/>
</dbReference>
<feature type="domain" description="AAA+ ATPase" evidence="7">
    <location>
        <begin position="250"/>
        <end position="392"/>
    </location>
</feature>
<evidence type="ECO:0000313" key="9">
    <source>
        <dbReference type="Proteomes" id="UP000295252"/>
    </source>
</evidence>
<comment type="similarity">
    <text evidence="2">Belongs to the AAA ATPase family. BCS1 subfamily.</text>
</comment>
<evidence type="ECO:0000313" key="8">
    <source>
        <dbReference type="EMBL" id="CDP10341.1"/>
    </source>
</evidence>
<dbReference type="InterPro" id="IPR025753">
    <property type="entry name" value="AAA_N_dom"/>
</dbReference>
<dbReference type="SMART" id="SM00382">
    <property type="entry name" value="AAA"/>
    <property type="match status" value="1"/>
</dbReference>
<keyword evidence="6" id="KW-0547">Nucleotide-binding</keyword>
<dbReference type="InterPro" id="IPR003593">
    <property type="entry name" value="AAA+_ATPase"/>
</dbReference>
<comment type="cofactor">
    <cofactor evidence="1">
        <name>Mg(2+)</name>
        <dbReference type="ChEBI" id="CHEBI:18420"/>
    </cofactor>
</comment>
<dbReference type="GO" id="GO:0006950">
    <property type="term" value="P:response to stress"/>
    <property type="evidence" value="ECO:0007669"/>
    <property type="project" value="UniProtKB-ARBA"/>
</dbReference>
<keyword evidence="4" id="KW-0460">Magnesium</keyword>
<dbReference type="STRING" id="49390.A0A068UPI0"/>
<keyword evidence="6" id="KW-0067">ATP-binding</keyword>
<protein>
    <recommendedName>
        <fullName evidence="7">AAA+ ATPase domain-containing protein</fullName>
    </recommendedName>
</protein>
<accession>A0A068UPI0</accession>
<evidence type="ECO:0000256" key="2">
    <source>
        <dbReference type="ARBA" id="ARBA00007448"/>
    </source>
</evidence>
<dbReference type="PANTHER" id="PTHR23070">
    <property type="entry name" value="BCS1 AAA-TYPE ATPASE"/>
    <property type="match status" value="1"/>
</dbReference>
<dbReference type="Pfam" id="PF00004">
    <property type="entry name" value="AAA"/>
    <property type="match status" value="1"/>
</dbReference>
<dbReference type="InterPro" id="IPR003959">
    <property type="entry name" value="ATPase_AAA_core"/>
</dbReference>
<dbReference type="PROSITE" id="PS00674">
    <property type="entry name" value="AAA"/>
    <property type="match status" value="1"/>
</dbReference>
<dbReference type="CDD" id="cd19510">
    <property type="entry name" value="RecA-like_BCS1"/>
    <property type="match status" value="1"/>
</dbReference>
<dbReference type="AlphaFoldDB" id="A0A068UPI0"/>
<keyword evidence="3" id="KW-0378">Hydrolase</keyword>
<comment type="catalytic activity">
    <reaction evidence="5">
        <text>ATP + H2O = ADP + phosphate + H(+)</text>
        <dbReference type="Rhea" id="RHEA:13065"/>
        <dbReference type="ChEBI" id="CHEBI:15377"/>
        <dbReference type="ChEBI" id="CHEBI:15378"/>
        <dbReference type="ChEBI" id="CHEBI:30616"/>
        <dbReference type="ChEBI" id="CHEBI:43474"/>
        <dbReference type="ChEBI" id="CHEBI:456216"/>
    </reaction>
</comment>
<evidence type="ECO:0000259" key="7">
    <source>
        <dbReference type="SMART" id="SM00382"/>
    </source>
</evidence>
<dbReference type="OrthoDB" id="10251412at2759"/>
<dbReference type="InParanoid" id="A0A068UPI0"/>
<dbReference type="GO" id="GO:0005524">
    <property type="term" value="F:ATP binding"/>
    <property type="evidence" value="ECO:0007669"/>
    <property type="project" value="UniProtKB-KW"/>
</dbReference>
<dbReference type="InterPro" id="IPR058017">
    <property type="entry name" value="At3g28540-like_C"/>
</dbReference>
<dbReference type="Pfam" id="PF14363">
    <property type="entry name" value="AAA_assoc"/>
    <property type="match status" value="1"/>
</dbReference>
<evidence type="ECO:0000256" key="6">
    <source>
        <dbReference type="RuleBase" id="RU003651"/>
    </source>
</evidence>
<reference evidence="9" key="1">
    <citation type="journal article" date="2014" name="Science">
        <title>The coffee genome provides insight into the convergent evolution of caffeine biosynthesis.</title>
        <authorList>
            <person name="Denoeud F."/>
            <person name="Carretero-Paulet L."/>
            <person name="Dereeper A."/>
            <person name="Droc G."/>
            <person name="Guyot R."/>
            <person name="Pietrella M."/>
            <person name="Zheng C."/>
            <person name="Alberti A."/>
            <person name="Anthony F."/>
            <person name="Aprea G."/>
            <person name="Aury J.M."/>
            <person name="Bento P."/>
            <person name="Bernard M."/>
            <person name="Bocs S."/>
            <person name="Campa C."/>
            <person name="Cenci A."/>
            <person name="Combes M.C."/>
            <person name="Crouzillat D."/>
            <person name="Da Silva C."/>
            <person name="Daddiego L."/>
            <person name="De Bellis F."/>
            <person name="Dussert S."/>
            <person name="Garsmeur O."/>
            <person name="Gayraud T."/>
            <person name="Guignon V."/>
            <person name="Jahn K."/>
            <person name="Jamilloux V."/>
            <person name="Joet T."/>
            <person name="Labadie K."/>
            <person name="Lan T."/>
            <person name="Leclercq J."/>
            <person name="Lepelley M."/>
            <person name="Leroy T."/>
            <person name="Li L.T."/>
            <person name="Librado P."/>
            <person name="Lopez L."/>
            <person name="Munoz A."/>
            <person name="Noel B."/>
            <person name="Pallavicini A."/>
            <person name="Perrotta G."/>
            <person name="Poncet V."/>
            <person name="Pot D."/>
            <person name="Priyono X."/>
            <person name="Rigoreau M."/>
            <person name="Rouard M."/>
            <person name="Rozas J."/>
            <person name="Tranchant-Dubreuil C."/>
            <person name="VanBuren R."/>
            <person name="Zhang Q."/>
            <person name="Andrade A.C."/>
            <person name="Argout X."/>
            <person name="Bertrand B."/>
            <person name="de Kochko A."/>
            <person name="Graziosi G."/>
            <person name="Henry R.J."/>
            <person name="Jayarama X."/>
            <person name="Ming R."/>
            <person name="Nagai C."/>
            <person name="Rounsley S."/>
            <person name="Sankoff D."/>
            <person name="Giuliano G."/>
            <person name="Albert V.A."/>
            <person name="Wincker P."/>
            <person name="Lashermes P."/>
        </authorList>
    </citation>
    <scope>NUCLEOTIDE SEQUENCE [LARGE SCALE GENOMIC DNA]</scope>
    <source>
        <strain evidence="9">cv. DH200-94</strain>
    </source>
</reference>
<dbReference type="Gramene" id="CDP10341">
    <property type="protein sequence ID" value="CDP10341"/>
    <property type="gene ID" value="GSCOC_T00031042001"/>
</dbReference>
<organism evidence="8 9">
    <name type="scientific">Coffea canephora</name>
    <name type="common">Robusta coffee</name>
    <dbReference type="NCBI Taxonomy" id="49390"/>
    <lineage>
        <taxon>Eukaryota</taxon>
        <taxon>Viridiplantae</taxon>
        <taxon>Streptophyta</taxon>
        <taxon>Embryophyta</taxon>
        <taxon>Tracheophyta</taxon>
        <taxon>Spermatophyta</taxon>
        <taxon>Magnoliopsida</taxon>
        <taxon>eudicotyledons</taxon>
        <taxon>Gunneridae</taxon>
        <taxon>Pentapetalae</taxon>
        <taxon>asterids</taxon>
        <taxon>lamiids</taxon>
        <taxon>Gentianales</taxon>
        <taxon>Rubiaceae</taxon>
        <taxon>Ixoroideae</taxon>
        <taxon>Gardenieae complex</taxon>
        <taxon>Bertiereae - Coffeeae clade</taxon>
        <taxon>Coffeeae</taxon>
        <taxon>Coffea</taxon>
    </lineage>
</organism>
<dbReference type="EMBL" id="HG739128">
    <property type="protein sequence ID" value="CDP10341.1"/>
    <property type="molecule type" value="Genomic_DNA"/>
</dbReference>
<dbReference type="InterPro" id="IPR027417">
    <property type="entry name" value="P-loop_NTPase"/>
</dbReference>
<dbReference type="Gene3D" id="6.10.280.40">
    <property type="match status" value="1"/>
</dbReference>
<dbReference type="Gene3D" id="3.40.50.300">
    <property type="entry name" value="P-loop containing nucleotide triphosphate hydrolases"/>
    <property type="match status" value="1"/>
</dbReference>
<evidence type="ECO:0000256" key="4">
    <source>
        <dbReference type="ARBA" id="ARBA00022842"/>
    </source>
</evidence>
<dbReference type="Pfam" id="PF25568">
    <property type="entry name" value="AAA_lid_At3g28540"/>
    <property type="match status" value="1"/>
</dbReference>
<name>A0A068UPI0_COFCA</name>
<sequence length="553" mass="62834">MPSNIQIPSTKAIISAAASVTATAMLIRSFANDIIPQEFRHFFFTKVHQLFTAFSNEVILAIDEFDGLGQNHLFKAAEVYLGSILSPSTKRLRATLPQKEKKINVYMESNEELTQQFNGIQLKWRMVCKQIQPRYITMPGDYNSTMIFEHRYYELIFHKKHKEMVIGEYLPYGLERSKAVEVEKKALKLFMLGNDRMMGHRSNPWQSVNLDHPATFDTLAMDTDDKKMVINDLENFVRRKELYRKVGKAWKRGYLLFGPPGTGKSSLIAAIANYLKFDIYDLELTDIRTNSDLRRYLISTANQSILVVEDIDCSIELTNNRPKASRAPMHPHQYGQENRVTLSGLLNFIDGLWSSCGDERIIVFTTNHKDKLDPALLRPGRMDVHIHLSYCTLCGFKLLASNYLGITDHPLFLVVEQLMKVTKVTPAEVGEQLLKNGEPETALEGLIEFLEGKKKNVEFENHKSNQQAPEAAVPLELEEEGGNEGETNVISLEAIKELVKMNKVSPDEVKDQVIKRDEADIILRGLAQLLLERKETQVLKIDSGSSAEKLSLT</sequence>
<dbReference type="InterPro" id="IPR003960">
    <property type="entry name" value="ATPase_AAA_CS"/>
</dbReference>
<proteinExistence type="inferred from homology"/>
<dbReference type="PhylomeDB" id="A0A068UPI0"/>
<dbReference type="OMA" id="HTLFFDI"/>
<evidence type="ECO:0000256" key="3">
    <source>
        <dbReference type="ARBA" id="ARBA00022801"/>
    </source>
</evidence>
<dbReference type="SUPFAM" id="SSF52540">
    <property type="entry name" value="P-loop containing nucleoside triphosphate hydrolases"/>
    <property type="match status" value="1"/>
</dbReference>
<evidence type="ECO:0000256" key="1">
    <source>
        <dbReference type="ARBA" id="ARBA00001946"/>
    </source>
</evidence>
<dbReference type="Proteomes" id="UP000295252">
    <property type="component" value="Chromosome V"/>
</dbReference>